<evidence type="ECO:0000313" key="4">
    <source>
        <dbReference type="EMBL" id="MVT43736.1"/>
    </source>
</evidence>
<dbReference type="PANTHER" id="PTHR30273">
    <property type="entry name" value="PERIPLASMIC SIGNAL SENSOR AND SIGMA FACTOR ACTIVATOR FECR-RELATED"/>
    <property type="match status" value="1"/>
</dbReference>
<organism evidence="4 5">
    <name type="scientific">Chitinophaga oryziterrae</name>
    <dbReference type="NCBI Taxonomy" id="1031224"/>
    <lineage>
        <taxon>Bacteria</taxon>
        <taxon>Pseudomonadati</taxon>
        <taxon>Bacteroidota</taxon>
        <taxon>Chitinophagia</taxon>
        <taxon>Chitinophagales</taxon>
        <taxon>Chitinophagaceae</taxon>
        <taxon>Chitinophaga</taxon>
    </lineage>
</organism>
<dbReference type="Proteomes" id="UP000468388">
    <property type="component" value="Unassembled WGS sequence"/>
</dbReference>
<dbReference type="Gene3D" id="3.55.50.30">
    <property type="match status" value="1"/>
</dbReference>
<keyword evidence="1" id="KW-0812">Transmembrane</keyword>
<keyword evidence="1" id="KW-0472">Membrane</keyword>
<feature type="transmembrane region" description="Helical" evidence="1">
    <location>
        <begin position="84"/>
        <end position="105"/>
    </location>
</feature>
<dbReference type="AlphaFoldDB" id="A0A6N8JHC5"/>
<name>A0A6N8JHC5_9BACT</name>
<keyword evidence="1" id="KW-1133">Transmembrane helix</keyword>
<sequence length="325" mass="36843">MPNTFDIETLIVRAMENSLSKEEHASLQAWLEEDTANSRYYDEIKKTWDLAATADTDFVPDTARNWERFQRQIRPVKRISPYRNAFRIAAAFLVLAGAGTAYFLLNPREITVQTAAMEKKEVVLPDGSKVFMNQNSRLHYASNLAGAERAVYLEGEAFFDVAHEQARPFVVYANHTQTQVLGTTFDIKAYDSQPVEVAVLTGKVAVSLKTEEKSASRLVLTSGRKAIFKTDKQLEEIAISDPNLMAWKENVLRFNNIQIKDVISTLESYYNVKIVIEDSTVAHLDYRGDFFDNPKLENVLDVVASTAETTWTKEQGVYHLKKKNS</sequence>
<dbReference type="InterPro" id="IPR032508">
    <property type="entry name" value="FecR_C"/>
</dbReference>
<dbReference type="Gene3D" id="2.60.120.1440">
    <property type="match status" value="1"/>
</dbReference>
<accession>A0A6N8JHC5</accession>
<evidence type="ECO:0000259" key="2">
    <source>
        <dbReference type="Pfam" id="PF04773"/>
    </source>
</evidence>
<reference evidence="4 5" key="1">
    <citation type="submission" date="2019-12" db="EMBL/GenBank/DDBJ databases">
        <title>The draft genomic sequence of strain Chitinophaga oryziterrae JCM 16595.</title>
        <authorList>
            <person name="Zhang X."/>
        </authorList>
    </citation>
    <scope>NUCLEOTIDE SEQUENCE [LARGE SCALE GENOMIC DNA]</scope>
    <source>
        <strain evidence="4 5">JCM 16595</strain>
    </source>
</reference>
<dbReference type="GO" id="GO:0016989">
    <property type="term" value="F:sigma factor antagonist activity"/>
    <property type="evidence" value="ECO:0007669"/>
    <property type="project" value="TreeGrafter"/>
</dbReference>
<feature type="domain" description="FecR protein" evidence="2">
    <location>
        <begin position="111"/>
        <end position="204"/>
    </location>
</feature>
<dbReference type="Pfam" id="PF04773">
    <property type="entry name" value="FecR"/>
    <property type="match status" value="1"/>
</dbReference>
<keyword evidence="5" id="KW-1185">Reference proteome</keyword>
<evidence type="ECO:0000256" key="1">
    <source>
        <dbReference type="SAM" id="Phobius"/>
    </source>
</evidence>
<evidence type="ECO:0000259" key="3">
    <source>
        <dbReference type="Pfam" id="PF16344"/>
    </source>
</evidence>
<dbReference type="Pfam" id="PF16344">
    <property type="entry name" value="FecR_C"/>
    <property type="match status" value="1"/>
</dbReference>
<proteinExistence type="predicted"/>
<dbReference type="RefSeq" id="WP_157302547.1">
    <property type="nucleotide sequence ID" value="NZ_BAAAZB010000021.1"/>
</dbReference>
<dbReference type="PANTHER" id="PTHR30273:SF2">
    <property type="entry name" value="PROTEIN FECR"/>
    <property type="match status" value="1"/>
</dbReference>
<dbReference type="InterPro" id="IPR012373">
    <property type="entry name" value="Ferrdict_sens_TM"/>
</dbReference>
<dbReference type="OrthoDB" id="1452822at2"/>
<feature type="domain" description="Protein FecR C-terminal" evidence="3">
    <location>
        <begin position="252"/>
        <end position="314"/>
    </location>
</feature>
<comment type="caution">
    <text evidence="4">The sequence shown here is derived from an EMBL/GenBank/DDBJ whole genome shotgun (WGS) entry which is preliminary data.</text>
</comment>
<protein>
    <submittedName>
        <fullName evidence="4">DUF4974 domain-containing protein</fullName>
    </submittedName>
</protein>
<dbReference type="EMBL" id="WRXO01000008">
    <property type="protein sequence ID" value="MVT43736.1"/>
    <property type="molecule type" value="Genomic_DNA"/>
</dbReference>
<dbReference type="InterPro" id="IPR006860">
    <property type="entry name" value="FecR"/>
</dbReference>
<dbReference type="PIRSF" id="PIRSF018266">
    <property type="entry name" value="FecR"/>
    <property type="match status" value="1"/>
</dbReference>
<gene>
    <name evidence="4" type="ORF">GO495_24280</name>
</gene>
<evidence type="ECO:0000313" key="5">
    <source>
        <dbReference type="Proteomes" id="UP000468388"/>
    </source>
</evidence>